<organism evidence="2 3">
    <name type="scientific">Candidatus Blackburnbacteria bacterium RIFCSPHIGHO2_12_FULL_41_13b</name>
    <dbReference type="NCBI Taxonomy" id="1797517"/>
    <lineage>
        <taxon>Bacteria</taxon>
        <taxon>Candidatus Blackburniibacteriota</taxon>
    </lineage>
</organism>
<comment type="caution">
    <text evidence="2">The sequence shown here is derived from an EMBL/GenBank/DDBJ whole genome shotgun (WGS) entry which is preliminary data.</text>
</comment>
<dbReference type="AlphaFoldDB" id="A0A1G1VCP7"/>
<proteinExistence type="predicted"/>
<evidence type="ECO:0000256" key="1">
    <source>
        <dbReference type="SAM" id="Coils"/>
    </source>
</evidence>
<keyword evidence="1" id="KW-0175">Coiled coil</keyword>
<dbReference type="EMBL" id="MHCA01000003">
    <property type="protein sequence ID" value="OGY13057.1"/>
    <property type="molecule type" value="Genomic_DNA"/>
</dbReference>
<name>A0A1G1VCP7_9BACT</name>
<evidence type="ECO:0000313" key="3">
    <source>
        <dbReference type="Proteomes" id="UP000178272"/>
    </source>
</evidence>
<sequence length="104" mass="11932">MGDRITPPASHEFYFGSNNMTNTCTRCGSTRVLAKTWEEVVELYSRKTTITHSQFVCPDPKCQKQVEDQLTQIREKREYAEHQKEIAKAEKLKENAKAAAARLL</sequence>
<evidence type="ECO:0000313" key="2">
    <source>
        <dbReference type="EMBL" id="OGY13057.1"/>
    </source>
</evidence>
<dbReference type="Proteomes" id="UP000178272">
    <property type="component" value="Unassembled WGS sequence"/>
</dbReference>
<feature type="coiled-coil region" evidence="1">
    <location>
        <begin position="63"/>
        <end position="102"/>
    </location>
</feature>
<accession>A0A1G1VCP7</accession>
<protein>
    <submittedName>
        <fullName evidence="2">Uncharacterized protein</fullName>
    </submittedName>
</protein>
<reference evidence="2 3" key="1">
    <citation type="journal article" date="2016" name="Nat. Commun.">
        <title>Thousands of microbial genomes shed light on interconnected biogeochemical processes in an aquifer system.</title>
        <authorList>
            <person name="Anantharaman K."/>
            <person name="Brown C.T."/>
            <person name="Hug L.A."/>
            <person name="Sharon I."/>
            <person name="Castelle C.J."/>
            <person name="Probst A.J."/>
            <person name="Thomas B.C."/>
            <person name="Singh A."/>
            <person name="Wilkins M.J."/>
            <person name="Karaoz U."/>
            <person name="Brodie E.L."/>
            <person name="Williams K.H."/>
            <person name="Hubbard S.S."/>
            <person name="Banfield J.F."/>
        </authorList>
    </citation>
    <scope>NUCLEOTIDE SEQUENCE [LARGE SCALE GENOMIC DNA]</scope>
</reference>
<gene>
    <name evidence="2" type="ORF">A3F61_01645</name>
</gene>